<dbReference type="HOGENOM" id="CLU_041109_0_0_9"/>
<reference evidence="2" key="1">
    <citation type="submission" date="2010-11" db="EMBL/GenBank/DDBJ databases">
        <title>The complete genome of Mahella australiensis DSM 15567.</title>
        <authorList>
            <consortium name="US DOE Joint Genome Institute (JGI-PGF)"/>
            <person name="Lucas S."/>
            <person name="Copeland A."/>
            <person name="Lapidus A."/>
            <person name="Bruce D."/>
            <person name="Goodwin L."/>
            <person name="Pitluck S."/>
            <person name="Kyrpides N."/>
            <person name="Mavromatis K."/>
            <person name="Pagani I."/>
            <person name="Ivanova N."/>
            <person name="Teshima H."/>
            <person name="Brettin T."/>
            <person name="Detter J.C."/>
            <person name="Han C."/>
            <person name="Tapia R."/>
            <person name="Land M."/>
            <person name="Hauser L."/>
            <person name="Markowitz V."/>
            <person name="Cheng J.-F."/>
            <person name="Hugenholtz P."/>
            <person name="Woyke T."/>
            <person name="Wu D."/>
            <person name="Spring S."/>
            <person name="Pukall R."/>
            <person name="Steenblock K."/>
            <person name="Schneider S."/>
            <person name="Klenk H.-P."/>
            <person name="Eisen J.A."/>
        </authorList>
    </citation>
    <scope>NUCLEOTIDE SEQUENCE [LARGE SCALE GENOMIC DNA]</scope>
    <source>
        <strain evidence="2">DSM 15567 / CIP 107919 / 50-1 BON</strain>
    </source>
</reference>
<reference evidence="1 2" key="2">
    <citation type="journal article" date="2011" name="Stand. Genomic Sci.">
        <title>Complete genome sequence of Mahella australiensis type strain (50-1 BON).</title>
        <authorList>
            <person name="Sikorski J."/>
            <person name="Teshima H."/>
            <person name="Nolan M."/>
            <person name="Lucas S."/>
            <person name="Hammon N."/>
            <person name="Deshpande S."/>
            <person name="Cheng J.F."/>
            <person name="Pitluck S."/>
            <person name="Liolios K."/>
            <person name="Pagani I."/>
            <person name="Ivanova N."/>
            <person name="Huntemann M."/>
            <person name="Mavromatis K."/>
            <person name="Ovchinikova G."/>
            <person name="Pati A."/>
            <person name="Tapia R."/>
            <person name="Han C."/>
            <person name="Goodwin L."/>
            <person name="Chen A."/>
            <person name="Palaniappan K."/>
            <person name="Land M."/>
            <person name="Hauser L."/>
            <person name="Ngatchou-Djao O.D."/>
            <person name="Rohde M."/>
            <person name="Pukall R."/>
            <person name="Spring S."/>
            <person name="Abt B."/>
            <person name="Goker M."/>
            <person name="Detter J.C."/>
            <person name="Woyke T."/>
            <person name="Bristow J."/>
            <person name="Markowitz V."/>
            <person name="Hugenholtz P."/>
            <person name="Eisen J.A."/>
            <person name="Kyrpides N.C."/>
            <person name="Klenk H.P."/>
            <person name="Lapidus A."/>
        </authorList>
    </citation>
    <scope>NUCLEOTIDE SEQUENCE [LARGE SCALE GENOMIC DNA]</scope>
    <source>
        <strain evidence="2">DSM 15567 / CIP 107919 / 50-1 BON</strain>
    </source>
</reference>
<dbReference type="KEGG" id="mas:Mahau_1276"/>
<dbReference type="AlphaFoldDB" id="F3ZWM7"/>
<accession>F3ZWM7</accession>
<organism evidence="1 2">
    <name type="scientific">Mahella australiensis (strain DSM 15567 / CIP 107919 / 50-1 BON)</name>
    <dbReference type="NCBI Taxonomy" id="697281"/>
    <lineage>
        <taxon>Bacteria</taxon>
        <taxon>Bacillati</taxon>
        <taxon>Bacillota</taxon>
        <taxon>Clostridia</taxon>
        <taxon>Thermoanaerobacterales</taxon>
        <taxon>Thermoanaerobacterales Family IV. Incertae Sedis</taxon>
        <taxon>Mahella</taxon>
    </lineage>
</organism>
<name>F3ZWM7_MAHA5</name>
<proteinExistence type="predicted"/>
<gene>
    <name evidence="1" type="ordered locus">Mahau_1276</name>
</gene>
<protein>
    <recommendedName>
        <fullName evidence="3">Lipoprotein</fullName>
    </recommendedName>
</protein>
<dbReference type="STRING" id="697281.Mahau_1276"/>
<evidence type="ECO:0000313" key="1">
    <source>
        <dbReference type="EMBL" id="AEE96470.1"/>
    </source>
</evidence>
<dbReference type="Proteomes" id="UP000008457">
    <property type="component" value="Chromosome"/>
</dbReference>
<evidence type="ECO:0008006" key="3">
    <source>
        <dbReference type="Google" id="ProtNLM"/>
    </source>
</evidence>
<dbReference type="eggNOG" id="ENOG502Z81P">
    <property type="taxonomic scope" value="Bacteria"/>
</dbReference>
<evidence type="ECO:0000313" key="2">
    <source>
        <dbReference type="Proteomes" id="UP000008457"/>
    </source>
</evidence>
<keyword evidence="2" id="KW-1185">Reference proteome</keyword>
<sequence>MNKVLGGRILKTKLYLLLVILLSLPLSGCQWITSFDSTGSIVAPDNDLLPLEGLWDIDDFKPISEEAGSQSTACIGQKAAFSKNEAFVAGEISDNVTYRIRSVKTTDYFLFNYDIEPGYIGINSSFIDIISIFSSDKLFCDFIYLNAKEGLMYADGGFYHLKKLSDEPGDIDSYTSDRQEPKDVAAKIPAILRSGVLLGLRSQNNEGYAYRTLWIASTDTRIHPILETKDLFVPRKSGFWKVGIQTYKTGDVMQDILFARPINKADISKQASDEFEEPIEQHITFVSDDYVAVEYQNSSDDDRFYVLPLDDVSKLKGVRISDVLGQDAKNTFLRSAQAHLSSLEQQMPDDISSIISDDNFTLERRNGHWVIKGRLNMSGRQEDFTVGVMPSDKLVNYDDLCLSWNDIKEEVPSASDAYTSPNKDVLIALGNNFLSIYAIRDGVISSKPARKITIKEGETVVMAEWAMGSYVPKWEESFSKTNPLVVRK</sequence>
<dbReference type="EMBL" id="CP002360">
    <property type="protein sequence ID" value="AEE96470.1"/>
    <property type="molecule type" value="Genomic_DNA"/>
</dbReference>